<evidence type="ECO:0000256" key="1">
    <source>
        <dbReference type="SAM" id="SignalP"/>
    </source>
</evidence>
<evidence type="ECO:0000313" key="3">
    <source>
        <dbReference type="Proteomes" id="UP000799770"/>
    </source>
</evidence>
<evidence type="ECO:0000313" key="2">
    <source>
        <dbReference type="EMBL" id="KAF2108186.1"/>
    </source>
</evidence>
<feature type="signal peptide" evidence="1">
    <location>
        <begin position="1"/>
        <end position="16"/>
    </location>
</feature>
<sequence length="113" mass="12416">MHLPTLLTLLPTLAHAGCYKGGITTWGPDQQRARDIASSICNAAFVSGTFASMQTKYHCGALDGPNKKVEFEVQWKGHGTLTLNDADCSLRLVNEINGCEFGGESTVYDWYFR</sequence>
<proteinExistence type="predicted"/>
<dbReference type="AlphaFoldDB" id="A0A6A5YM30"/>
<protein>
    <submittedName>
        <fullName evidence="2">Uncharacterized protein</fullName>
    </submittedName>
</protein>
<organism evidence="2 3">
    <name type="scientific">Lophiotrema nucula</name>
    <dbReference type="NCBI Taxonomy" id="690887"/>
    <lineage>
        <taxon>Eukaryota</taxon>
        <taxon>Fungi</taxon>
        <taxon>Dikarya</taxon>
        <taxon>Ascomycota</taxon>
        <taxon>Pezizomycotina</taxon>
        <taxon>Dothideomycetes</taxon>
        <taxon>Pleosporomycetidae</taxon>
        <taxon>Pleosporales</taxon>
        <taxon>Lophiotremataceae</taxon>
        <taxon>Lophiotrema</taxon>
    </lineage>
</organism>
<name>A0A6A5YM30_9PLEO</name>
<reference evidence="2" key="1">
    <citation type="journal article" date="2020" name="Stud. Mycol.">
        <title>101 Dothideomycetes genomes: a test case for predicting lifestyles and emergence of pathogens.</title>
        <authorList>
            <person name="Haridas S."/>
            <person name="Albert R."/>
            <person name="Binder M."/>
            <person name="Bloem J."/>
            <person name="Labutti K."/>
            <person name="Salamov A."/>
            <person name="Andreopoulos B."/>
            <person name="Baker S."/>
            <person name="Barry K."/>
            <person name="Bills G."/>
            <person name="Bluhm B."/>
            <person name="Cannon C."/>
            <person name="Castanera R."/>
            <person name="Culley D."/>
            <person name="Daum C."/>
            <person name="Ezra D."/>
            <person name="Gonzalez J."/>
            <person name="Henrissat B."/>
            <person name="Kuo A."/>
            <person name="Liang C."/>
            <person name="Lipzen A."/>
            <person name="Lutzoni F."/>
            <person name="Magnuson J."/>
            <person name="Mondo S."/>
            <person name="Nolan M."/>
            <person name="Ohm R."/>
            <person name="Pangilinan J."/>
            <person name="Park H.-J."/>
            <person name="Ramirez L."/>
            <person name="Alfaro M."/>
            <person name="Sun H."/>
            <person name="Tritt A."/>
            <person name="Yoshinaga Y."/>
            <person name="Zwiers L.-H."/>
            <person name="Turgeon B."/>
            <person name="Goodwin S."/>
            <person name="Spatafora J."/>
            <person name="Crous P."/>
            <person name="Grigoriev I."/>
        </authorList>
    </citation>
    <scope>NUCLEOTIDE SEQUENCE</scope>
    <source>
        <strain evidence="2">CBS 627.86</strain>
    </source>
</reference>
<dbReference type="EMBL" id="ML977349">
    <property type="protein sequence ID" value="KAF2108186.1"/>
    <property type="molecule type" value="Genomic_DNA"/>
</dbReference>
<dbReference type="OrthoDB" id="3770800at2759"/>
<gene>
    <name evidence="2" type="ORF">BDV96DRAFT_284451</name>
</gene>
<keyword evidence="3" id="KW-1185">Reference proteome</keyword>
<keyword evidence="1" id="KW-0732">Signal</keyword>
<dbReference type="Proteomes" id="UP000799770">
    <property type="component" value="Unassembled WGS sequence"/>
</dbReference>
<feature type="chain" id="PRO_5025636752" evidence="1">
    <location>
        <begin position="17"/>
        <end position="113"/>
    </location>
</feature>
<accession>A0A6A5YM30</accession>